<keyword evidence="4" id="KW-0862">Zinc</keyword>
<dbReference type="InterPro" id="IPR034870">
    <property type="entry name" value="TET_fam"/>
</dbReference>
<dbReference type="EMBL" id="GL732557">
    <property type="protein sequence ID" value="EFX78409.1"/>
    <property type="molecule type" value="Genomic_DNA"/>
</dbReference>
<dbReference type="InterPro" id="IPR011049">
    <property type="entry name" value="Serralysin-like_metalloprot_C"/>
</dbReference>
<dbReference type="InterPro" id="IPR036443">
    <property type="entry name" value="Znf_RanBP2_sf"/>
</dbReference>
<dbReference type="GO" id="GO:0003712">
    <property type="term" value="F:transcription coregulator activity"/>
    <property type="evidence" value="ECO:0000318"/>
    <property type="project" value="GO_Central"/>
</dbReference>
<reference evidence="10 11" key="1">
    <citation type="journal article" date="2011" name="Science">
        <title>The ecoresponsive genome of Daphnia pulex.</title>
        <authorList>
            <person name="Colbourne J.K."/>
            <person name="Pfrender M.E."/>
            <person name="Gilbert D."/>
            <person name="Thomas W.K."/>
            <person name="Tucker A."/>
            <person name="Oakley T.H."/>
            <person name="Tokishita S."/>
            <person name="Aerts A."/>
            <person name="Arnold G.J."/>
            <person name="Basu M.K."/>
            <person name="Bauer D.J."/>
            <person name="Caceres C.E."/>
            <person name="Carmel L."/>
            <person name="Casola C."/>
            <person name="Choi J.H."/>
            <person name="Detter J.C."/>
            <person name="Dong Q."/>
            <person name="Dusheyko S."/>
            <person name="Eads B.D."/>
            <person name="Frohlich T."/>
            <person name="Geiler-Samerotte K.A."/>
            <person name="Gerlach D."/>
            <person name="Hatcher P."/>
            <person name="Jogdeo S."/>
            <person name="Krijgsveld J."/>
            <person name="Kriventseva E.V."/>
            <person name="Kultz D."/>
            <person name="Laforsch C."/>
            <person name="Lindquist E."/>
            <person name="Lopez J."/>
            <person name="Manak J.R."/>
            <person name="Muller J."/>
            <person name="Pangilinan J."/>
            <person name="Patwardhan R.P."/>
            <person name="Pitluck S."/>
            <person name="Pritham E.J."/>
            <person name="Rechtsteiner A."/>
            <person name="Rho M."/>
            <person name="Rogozin I.B."/>
            <person name="Sakarya O."/>
            <person name="Salamov A."/>
            <person name="Schaack S."/>
            <person name="Shapiro H."/>
            <person name="Shiga Y."/>
            <person name="Skalitzky C."/>
            <person name="Smith Z."/>
            <person name="Souvorov A."/>
            <person name="Sung W."/>
            <person name="Tang Z."/>
            <person name="Tsuchiya D."/>
            <person name="Tu H."/>
            <person name="Vos H."/>
            <person name="Wang M."/>
            <person name="Wolf Y.I."/>
            <person name="Yamagata H."/>
            <person name="Yamada T."/>
            <person name="Ye Y."/>
            <person name="Shaw J.R."/>
            <person name="Andrews J."/>
            <person name="Crease T.J."/>
            <person name="Tang H."/>
            <person name="Lucas S.M."/>
            <person name="Robertson H.M."/>
            <person name="Bork P."/>
            <person name="Koonin E.V."/>
            <person name="Zdobnov E.M."/>
            <person name="Grigoriev I.V."/>
            <person name="Lynch M."/>
            <person name="Boore J.L."/>
        </authorList>
    </citation>
    <scope>NUCLEOTIDE SEQUENCE [LARGE SCALE GENOMIC DNA]</scope>
</reference>
<dbReference type="GO" id="GO:0005634">
    <property type="term" value="C:nucleus"/>
    <property type="evidence" value="ECO:0000318"/>
    <property type="project" value="GO_Central"/>
</dbReference>
<dbReference type="Gene3D" id="4.10.1060.10">
    <property type="entry name" value="Zinc finger, RanBP2-type"/>
    <property type="match status" value="1"/>
</dbReference>
<dbReference type="OrthoDB" id="6338611at2759"/>
<sequence length="372" mass="39866">MLNMNPFNYFISFRFIVSNADALFRDLSTDLICKQFLLPKGPRKTYRQLYQKAKHAWADRAFCKINKGIHKGREEGVQAIVAAMAAVSPTAAVAATAVAAAAAALPAPAPAAALPADDFVESSSSFHSPTPMEIKDGGAGRDCLDGGAGRDCLDGGAGGGGGGGGRRGGRVGDWLCVPCDVWNFVWRTVCHKCLAPRNVSENDTMEWETSSYPSEASSGAEAPTTFRTVFFRTRYNIESSQNLTNVLEAVGLGEYSALFSSNHIDVEMFMTLSAEELFFLGVQSFGARRMGDALETGCVFRAAYGTSCGALYATSAEHPGAFPMTTGWNGNSHNPIHQPMQTHQRSLRGPNPLAFLKRSFSGPGSIWNLQGP</sequence>
<dbReference type="SUPFAM" id="SSF47769">
    <property type="entry name" value="SAM/Pointed domain"/>
    <property type="match status" value="1"/>
</dbReference>
<evidence type="ECO:0000313" key="10">
    <source>
        <dbReference type="EMBL" id="EFX78409.1"/>
    </source>
</evidence>
<keyword evidence="5" id="KW-0694">RNA-binding</keyword>
<accession>E9GPM6</accession>
<evidence type="ECO:0000256" key="3">
    <source>
        <dbReference type="ARBA" id="ARBA00022771"/>
    </source>
</evidence>
<evidence type="ECO:0000256" key="5">
    <source>
        <dbReference type="ARBA" id="ARBA00022884"/>
    </source>
</evidence>
<evidence type="ECO:0000259" key="9">
    <source>
        <dbReference type="PROSITE" id="PS50199"/>
    </source>
</evidence>
<evidence type="ECO:0000256" key="2">
    <source>
        <dbReference type="ARBA" id="ARBA00022723"/>
    </source>
</evidence>
<dbReference type="InterPro" id="IPR001660">
    <property type="entry name" value="SAM"/>
</dbReference>
<keyword evidence="3 7" id="KW-0863">Zinc-finger</keyword>
<protein>
    <recommendedName>
        <fullName evidence="12">RanBP2-type domain-containing protein</fullName>
    </recommendedName>
</protein>
<dbReference type="STRING" id="6669.E9GPM6"/>
<dbReference type="Pfam" id="PF00536">
    <property type="entry name" value="SAM_1"/>
    <property type="match status" value="1"/>
</dbReference>
<dbReference type="GO" id="GO:0003723">
    <property type="term" value="F:RNA binding"/>
    <property type="evidence" value="ECO:0000318"/>
    <property type="project" value="GO_Central"/>
</dbReference>
<evidence type="ECO:0000256" key="6">
    <source>
        <dbReference type="ARBA" id="ARBA00023242"/>
    </source>
</evidence>
<dbReference type="SUPFAM" id="SSF90209">
    <property type="entry name" value="Ran binding protein zinc finger-like"/>
    <property type="match status" value="1"/>
</dbReference>
<dbReference type="InParanoid" id="E9GPM6"/>
<dbReference type="AlphaFoldDB" id="E9GPM6"/>
<dbReference type="PROSITE" id="PS50105">
    <property type="entry name" value="SAM_DOMAIN"/>
    <property type="match status" value="1"/>
</dbReference>
<feature type="domain" description="RanBP2-type" evidence="9">
    <location>
        <begin position="170"/>
        <end position="199"/>
    </location>
</feature>
<name>E9GPM6_DAPPU</name>
<dbReference type="PROSITE" id="PS50199">
    <property type="entry name" value="ZF_RANBP2_2"/>
    <property type="match status" value="1"/>
</dbReference>
<keyword evidence="6" id="KW-0539">Nucleus</keyword>
<comment type="subcellular location">
    <subcellularLocation>
        <location evidence="1">Nucleus</location>
    </subcellularLocation>
</comment>
<feature type="domain" description="SAM" evidence="8">
    <location>
        <begin position="238"/>
        <end position="289"/>
    </location>
</feature>
<dbReference type="PANTHER" id="PTHR23238">
    <property type="entry name" value="RNA BINDING PROTEIN"/>
    <property type="match status" value="1"/>
</dbReference>
<dbReference type="KEGG" id="dpx:DAPPUDRAFT_105145"/>
<dbReference type="PROSITE" id="PS01358">
    <property type="entry name" value="ZF_RANBP2_1"/>
    <property type="match status" value="1"/>
</dbReference>
<dbReference type="InterPro" id="IPR013761">
    <property type="entry name" value="SAM/pointed_sf"/>
</dbReference>
<dbReference type="SUPFAM" id="SSF51120">
    <property type="entry name" value="beta-Roll"/>
    <property type="match status" value="1"/>
</dbReference>
<evidence type="ECO:0000256" key="4">
    <source>
        <dbReference type="ARBA" id="ARBA00022833"/>
    </source>
</evidence>
<gene>
    <name evidence="10" type="ORF">DAPPUDRAFT_105145</name>
</gene>
<evidence type="ECO:0008006" key="12">
    <source>
        <dbReference type="Google" id="ProtNLM"/>
    </source>
</evidence>
<dbReference type="InterPro" id="IPR001876">
    <property type="entry name" value="Znf_RanBP2"/>
</dbReference>
<organism evidence="10 11">
    <name type="scientific">Daphnia pulex</name>
    <name type="common">Water flea</name>
    <dbReference type="NCBI Taxonomy" id="6669"/>
    <lineage>
        <taxon>Eukaryota</taxon>
        <taxon>Metazoa</taxon>
        <taxon>Ecdysozoa</taxon>
        <taxon>Arthropoda</taxon>
        <taxon>Crustacea</taxon>
        <taxon>Branchiopoda</taxon>
        <taxon>Diplostraca</taxon>
        <taxon>Cladocera</taxon>
        <taxon>Anomopoda</taxon>
        <taxon>Daphniidae</taxon>
        <taxon>Daphnia</taxon>
    </lineage>
</organism>
<evidence type="ECO:0000256" key="7">
    <source>
        <dbReference type="PROSITE-ProRule" id="PRU00322"/>
    </source>
</evidence>
<dbReference type="Proteomes" id="UP000000305">
    <property type="component" value="Unassembled WGS sequence"/>
</dbReference>
<evidence type="ECO:0000259" key="8">
    <source>
        <dbReference type="PROSITE" id="PS50105"/>
    </source>
</evidence>
<evidence type="ECO:0000256" key="1">
    <source>
        <dbReference type="ARBA" id="ARBA00004123"/>
    </source>
</evidence>
<dbReference type="Gene3D" id="1.10.150.50">
    <property type="entry name" value="Transcription Factor, Ets-1"/>
    <property type="match status" value="1"/>
</dbReference>
<keyword evidence="2" id="KW-0479">Metal-binding</keyword>
<evidence type="ECO:0000313" key="11">
    <source>
        <dbReference type="Proteomes" id="UP000000305"/>
    </source>
</evidence>
<dbReference type="GO" id="GO:0008270">
    <property type="term" value="F:zinc ion binding"/>
    <property type="evidence" value="ECO:0007669"/>
    <property type="project" value="UniProtKB-KW"/>
</dbReference>
<dbReference type="HOGENOM" id="CLU_744457_0_0_1"/>
<dbReference type="GO" id="GO:0006355">
    <property type="term" value="P:regulation of DNA-templated transcription"/>
    <property type="evidence" value="ECO:0007669"/>
    <property type="project" value="InterPro"/>
</dbReference>
<proteinExistence type="predicted"/>
<keyword evidence="11" id="KW-1185">Reference proteome</keyword>